<dbReference type="AlphaFoldDB" id="A0A7Z7IEU0"/>
<organism evidence="2 3">
    <name type="scientific">Caballeronia arationis</name>
    <dbReference type="NCBI Taxonomy" id="1777142"/>
    <lineage>
        <taxon>Bacteria</taxon>
        <taxon>Pseudomonadati</taxon>
        <taxon>Pseudomonadota</taxon>
        <taxon>Betaproteobacteria</taxon>
        <taxon>Burkholderiales</taxon>
        <taxon>Burkholderiaceae</taxon>
        <taxon>Caballeronia</taxon>
    </lineage>
</organism>
<keyword evidence="3" id="KW-1185">Reference proteome</keyword>
<proteinExistence type="predicted"/>
<comment type="caution">
    <text evidence="2">The sequence shown here is derived from an EMBL/GenBank/DDBJ whole genome shotgun (WGS) entry which is preliminary data.</text>
</comment>
<dbReference type="Proteomes" id="UP000219522">
    <property type="component" value="Unassembled WGS sequence"/>
</dbReference>
<accession>A0A7Z7IEU0</accession>
<feature type="region of interest" description="Disordered" evidence="1">
    <location>
        <begin position="55"/>
        <end position="74"/>
    </location>
</feature>
<evidence type="ECO:0000313" key="3">
    <source>
        <dbReference type="Proteomes" id="UP000219522"/>
    </source>
</evidence>
<reference evidence="2 3" key="1">
    <citation type="submission" date="2017-09" db="EMBL/GenBank/DDBJ databases">
        <authorList>
            <person name="Varghese N."/>
            <person name="Submissions S."/>
        </authorList>
    </citation>
    <scope>NUCLEOTIDE SEQUENCE [LARGE SCALE GENOMIC DNA]</scope>
    <source>
        <strain evidence="2 3">OK806</strain>
    </source>
</reference>
<name>A0A7Z7IEU0_9BURK</name>
<gene>
    <name evidence="2" type="ORF">SAMN05446927_8076</name>
</gene>
<sequence length="74" mass="8724">MARKLQRFEPVGLEEGRAFWRKYRGNPDIERVLPELAHGHQVFDELEMYFGRYGKSGKPRSSDSCSRSRKSCWC</sequence>
<dbReference type="EMBL" id="OCSU01000004">
    <property type="protein sequence ID" value="SOE91195.1"/>
    <property type="molecule type" value="Genomic_DNA"/>
</dbReference>
<evidence type="ECO:0000256" key="1">
    <source>
        <dbReference type="SAM" id="MobiDB-lite"/>
    </source>
</evidence>
<protein>
    <submittedName>
        <fullName evidence="2">Uncharacterized protein</fullName>
    </submittedName>
</protein>
<evidence type="ECO:0000313" key="2">
    <source>
        <dbReference type="EMBL" id="SOE91195.1"/>
    </source>
</evidence>